<proteinExistence type="inferred from homology"/>
<keyword evidence="3 5" id="KW-0540">Nuclease</keyword>
<dbReference type="InterPro" id="IPR037027">
    <property type="entry name" value="YqgF/RNaseH-like_dom_sf"/>
</dbReference>
<dbReference type="CDD" id="cd16964">
    <property type="entry name" value="YqgF"/>
    <property type="match status" value="1"/>
</dbReference>
<dbReference type="Gene3D" id="3.30.420.140">
    <property type="entry name" value="YqgF/RNase H-like domain"/>
    <property type="match status" value="1"/>
</dbReference>
<comment type="caution">
    <text evidence="8">The sequence shown here is derived from an EMBL/GenBank/DDBJ whole genome shotgun (WGS) entry which is preliminary data.</text>
</comment>
<dbReference type="Pfam" id="PF03652">
    <property type="entry name" value="RuvX"/>
    <property type="match status" value="1"/>
</dbReference>
<dbReference type="RefSeq" id="WP_227890012.1">
    <property type="nucleotide sequence ID" value="NZ_JAJFZQ010000003.1"/>
</dbReference>
<dbReference type="SMART" id="SM00732">
    <property type="entry name" value="YqgFc"/>
    <property type="match status" value="1"/>
</dbReference>
<dbReference type="InterPro" id="IPR012337">
    <property type="entry name" value="RNaseH-like_sf"/>
</dbReference>
<name>A0ABS8GEV9_9MICC</name>
<comment type="similarity">
    <text evidence="5">Belongs to the YqgF HJR family.</text>
</comment>
<dbReference type="GO" id="GO:0016787">
    <property type="term" value="F:hydrolase activity"/>
    <property type="evidence" value="ECO:0007669"/>
    <property type="project" value="UniProtKB-KW"/>
</dbReference>
<gene>
    <name evidence="8" type="primary">ruvX</name>
    <name evidence="8" type="ORF">LJ752_03835</name>
</gene>
<dbReference type="EC" id="3.1.-.-" evidence="5"/>
<feature type="compositionally biased region" description="Polar residues" evidence="6">
    <location>
        <begin position="176"/>
        <end position="192"/>
    </location>
</feature>
<reference evidence="8" key="1">
    <citation type="submission" date="2021-10" db="EMBL/GenBank/DDBJ databases">
        <title>Novel species in genus Arthrobacter.</title>
        <authorList>
            <person name="Liu Y."/>
        </authorList>
    </citation>
    <scope>NUCLEOTIDE SEQUENCE</scope>
    <source>
        <strain evidence="8">Zg-Y786</strain>
    </source>
</reference>
<feature type="region of interest" description="Disordered" evidence="6">
    <location>
        <begin position="151"/>
        <end position="192"/>
    </location>
</feature>
<feature type="compositionally biased region" description="Basic and acidic residues" evidence="6">
    <location>
        <begin position="151"/>
        <end position="166"/>
    </location>
</feature>
<dbReference type="EMBL" id="JAJFZQ010000003">
    <property type="protein sequence ID" value="MCC3265177.1"/>
    <property type="molecule type" value="Genomic_DNA"/>
</dbReference>
<keyword evidence="9" id="KW-1185">Reference proteome</keyword>
<dbReference type="InterPro" id="IPR005227">
    <property type="entry name" value="YqgF"/>
</dbReference>
<evidence type="ECO:0000259" key="7">
    <source>
        <dbReference type="SMART" id="SM00732"/>
    </source>
</evidence>
<keyword evidence="4 5" id="KW-0378">Hydrolase</keyword>
<dbReference type="SUPFAM" id="SSF53098">
    <property type="entry name" value="Ribonuclease H-like"/>
    <property type="match status" value="1"/>
</dbReference>
<dbReference type="PANTHER" id="PTHR33317:SF4">
    <property type="entry name" value="POLYNUCLEOTIDYL TRANSFERASE, RIBONUCLEASE H-LIKE SUPERFAMILY PROTEIN"/>
    <property type="match status" value="1"/>
</dbReference>
<organism evidence="8 9">
    <name type="scientific">Arthrobacter gengyunqii</name>
    <dbReference type="NCBI Taxonomy" id="2886940"/>
    <lineage>
        <taxon>Bacteria</taxon>
        <taxon>Bacillati</taxon>
        <taxon>Actinomycetota</taxon>
        <taxon>Actinomycetes</taxon>
        <taxon>Micrococcales</taxon>
        <taxon>Micrococcaceae</taxon>
        <taxon>Arthrobacter</taxon>
    </lineage>
</organism>
<protein>
    <recommendedName>
        <fullName evidence="5">Putative pre-16S rRNA nuclease</fullName>
        <ecNumber evidence="5">3.1.-.-</ecNumber>
    </recommendedName>
</protein>
<comment type="function">
    <text evidence="5">Could be a nuclease involved in processing of the 5'-end of pre-16S rRNA.</text>
</comment>
<evidence type="ECO:0000256" key="6">
    <source>
        <dbReference type="SAM" id="MobiDB-lite"/>
    </source>
</evidence>
<evidence type="ECO:0000313" key="8">
    <source>
        <dbReference type="EMBL" id="MCC3265177.1"/>
    </source>
</evidence>
<evidence type="ECO:0000256" key="1">
    <source>
        <dbReference type="ARBA" id="ARBA00022490"/>
    </source>
</evidence>
<dbReference type="Proteomes" id="UP001139168">
    <property type="component" value="Unassembled WGS sequence"/>
</dbReference>
<keyword evidence="1 5" id="KW-0963">Cytoplasm</keyword>
<evidence type="ECO:0000256" key="4">
    <source>
        <dbReference type="ARBA" id="ARBA00022801"/>
    </source>
</evidence>
<evidence type="ECO:0000313" key="9">
    <source>
        <dbReference type="Proteomes" id="UP001139168"/>
    </source>
</evidence>
<accession>A0ABS8GEV9</accession>
<evidence type="ECO:0000256" key="3">
    <source>
        <dbReference type="ARBA" id="ARBA00022722"/>
    </source>
</evidence>
<dbReference type="PANTHER" id="PTHR33317">
    <property type="entry name" value="POLYNUCLEOTIDYL TRANSFERASE, RIBONUCLEASE H-LIKE SUPERFAMILY PROTEIN"/>
    <property type="match status" value="1"/>
</dbReference>
<comment type="subcellular location">
    <subcellularLocation>
        <location evidence="5">Cytoplasm</location>
    </subcellularLocation>
</comment>
<dbReference type="InterPro" id="IPR006641">
    <property type="entry name" value="YqgF/RNaseH-like_dom"/>
</dbReference>
<dbReference type="NCBIfam" id="TIGR00250">
    <property type="entry name" value="RNAse_H_YqgF"/>
    <property type="match status" value="1"/>
</dbReference>
<keyword evidence="2 5" id="KW-0690">Ribosome biogenesis</keyword>
<evidence type="ECO:0000256" key="2">
    <source>
        <dbReference type="ARBA" id="ARBA00022517"/>
    </source>
</evidence>
<feature type="domain" description="YqgF/RNase H-like" evidence="7">
    <location>
        <begin position="8"/>
        <end position="114"/>
    </location>
</feature>
<sequence length="192" mass="20817">MPQEYPRGVKLGVDVGQARVGLAVCDPDGTLAMPVKTLKRDAKKNSDIRVLVREAADRNAVQVFVGLPRSMRGTETASTQMARDYADALLAALERSGINIPVSLVDERLTTVSAHRSLHEAGLNSKEHRRVVDQAAAVAILQHAIDMQRSLERDVGEPVTTRRQERQPGALPAPTQEPTISQDNLRGNGSAL</sequence>
<evidence type="ECO:0000256" key="5">
    <source>
        <dbReference type="HAMAP-Rule" id="MF_00651"/>
    </source>
</evidence>
<dbReference type="HAMAP" id="MF_00651">
    <property type="entry name" value="Nuclease_YqgF"/>
    <property type="match status" value="1"/>
</dbReference>